<dbReference type="InterPro" id="IPR022134">
    <property type="entry name" value="DUF3667"/>
</dbReference>
<feature type="transmembrane region" description="Helical" evidence="1">
    <location>
        <begin position="161"/>
        <end position="178"/>
    </location>
</feature>
<feature type="transmembrane region" description="Helical" evidence="1">
    <location>
        <begin position="92"/>
        <end position="112"/>
    </location>
</feature>
<comment type="caution">
    <text evidence="2">The sequence shown here is derived from an EMBL/GenBank/DDBJ whole genome shotgun (WGS) entry which is preliminary data.</text>
</comment>
<evidence type="ECO:0000313" key="2">
    <source>
        <dbReference type="EMBL" id="NQX31936.1"/>
    </source>
</evidence>
<keyword evidence="1" id="KW-0472">Membrane</keyword>
<sequence length="288" mass="33336">MRHNTTVEDHLKNKVECTSCGSVLTGKYCSTCGEKRFELHDLALKHYAEESIEGITHFDNKFFKSVKLLVTRPGLLALDFCRGKRVPFMRPFALFFVCNIIYFLLIGQNNLFSTPLTSFYNFYPFTEFHSKEIIDQVAPTNEKFKVVATIFNQKMGIESKAFLVVFIPLLAIGGFLVFRRRYLSEHLVFSTYLFSFLLLFYTFLGSCITNPYYYFFVKGNYDSTYDLVSALTAWVIFGVYCFFASRRFYNASIIRSVIGSVVIMFLFLAGLYGYRILLFFKIIHSIGV</sequence>
<keyword evidence="1" id="KW-0812">Transmembrane</keyword>
<feature type="transmembrane region" description="Helical" evidence="1">
    <location>
        <begin position="227"/>
        <end position="245"/>
    </location>
</feature>
<protein>
    <submittedName>
        <fullName evidence="2">DUF3667 domain-containing protein</fullName>
    </submittedName>
</protein>
<dbReference type="RefSeq" id="WP_173271532.1">
    <property type="nucleotide sequence ID" value="NZ_JABMKV010000002.1"/>
</dbReference>
<keyword evidence="3" id="KW-1185">Reference proteome</keyword>
<proteinExistence type="predicted"/>
<dbReference type="Proteomes" id="UP000762110">
    <property type="component" value="Unassembled WGS sequence"/>
</dbReference>
<organism evidence="2 3">
    <name type="scientific">Pedobacter boryungensis</name>
    <dbReference type="NCBI Taxonomy" id="869962"/>
    <lineage>
        <taxon>Bacteria</taxon>
        <taxon>Pseudomonadati</taxon>
        <taxon>Bacteroidota</taxon>
        <taxon>Sphingobacteriia</taxon>
        <taxon>Sphingobacteriales</taxon>
        <taxon>Sphingobacteriaceae</taxon>
        <taxon>Pedobacter</taxon>
    </lineage>
</organism>
<dbReference type="EMBL" id="JABMKV010000002">
    <property type="protein sequence ID" value="NQX31936.1"/>
    <property type="molecule type" value="Genomic_DNA"/>
</dbReference>
<evidence type="ECO:0000313" key="3">
    <source>
        <dbReference type="Proteomes" id="UP000762110"/>
    </source>
</evidence>
<evidence type="ECO:0000256" key="1">
    <source>
        <dbReference type="SAM" id="Phobius"/>
    </source>
</evidence>
<dbReference type="Pfam" id="PF12412">
    <property type="entry name" value="DUF3667"/>
    <property type="match status" value="1"/>
</dbReference>
<accession>A0ABX2DCW9</accession>
<feature type="transmembrane region" description="Helical" evidence="1">
    <location>
        <begin position="190"/>
        <end position="215"/>
    </location>
</feature>
<name>A0ABX2DCW9_9SPHI</name>
<feature type="transmembrane region" description="Helical" evidence="1">
    <location>
        <begin position="257"/>
        <end position="283"/>
    </location>
</feature>
<gene>
    <name evidence="2" type="ORF">HQN85_09370</name>
</gene>
<keyword evidence="1" id="KW-1133">Transmembrane helix</keyword>
<reference evidence="2 3" key="1">
    <citation type="submission" date="2020-05" db="EMBL/GenBank/DDBJ databases">
        <title>Description of Pedobacter foliorum sp. nov.</title>
        <authorList>
            <person name="Qi S."/>
            <person name="Carlier A."/>
            <person name="Cnockaert M."/>
            <person name="Vandamme P."/>
        </authorList>
    </citation>
    <scope>NUCLEOTIDE SEQUENCE [LARGE SCALE GENOMIC DNA]</scope>
    <source>
        <strain evidence="2 3">LMG 31300</strain>
    </source>
</reference>